<evidence type="ECO:0000313" key="2">
    <source>
        <dbReference type="EMBL" id="CAB0007873.1"/>
    </source>
</evidence>
<feature type="compositionally biased region" description="Low complexity" evidence="1">
    <location>
        <begin position="39"/>
        <end position="48"/>
    </location>
</feature>
<organism evidence="2 3">
    <name type="scientific">Nesidiocoris tenuis</name>
    <dbReference type="NCBI Taxonomy" id="355587"/>
    <lineage>
        <taxon>Eukaryota</taxon>
        <taxon>Metazoa</taxon>
        <taxon>Ecdysozoa</taxon>
        <taxon>Arthropoda</taxon>
        <taxon>Hexapoda</taxon>
        <taxon>Insecta</taxon>
        <taxon>Pterygota</taxon>
        <taxon>Neoptera</taxon>
        <taxon>Paraneoptera</taxon>
        <taxon>Hemiptera</taxon>
        <taxon>Heteroptera</taxon>
        <taxon>Panheteroptera</taxon>
        <taxon>Cimicomorpha</taxon>
        <taxon>Miridae</taxon>
        <taxon>Dicyphina</taxon>
        <taxon>Nesidiocoris</taxon>
    </lineage>
</organism>
<feature type="non-terminal residue" evidence="2">
    <location>
        <position position="66"/>
    </location>
</feature>
<gene>
    <name evidence="2" type="ORF">NTEN_LOCUS13120</name>
</gene>
<feature type="region of interest" description="Disordered" evidence="1">
    <location>
        <begin position="1"/>
        <end position="25"/>
    </location>
</feature>
<proteinExistence type="predicted"/>
<dbReference type="AlphaFoldDB" id="A0A6H5GWS7"/>
<dbReference type="Proteomes" id="UP000479000">
    <property type="component" value="Unassembled WGS sequence"/>
</dbReference>
<evidence type="ECO:0000313" key="3">
    <source>
        <dbReference type="Proteomes" id="UP000479000"/>
    </source>
</evidence>
<name>A0A6H5GWS7_9HEMI</name>
<sequence>MSWLEAAKPSRSTQRENPPEPGGPLVRSVALVTASLEAPAAALRSSPPRQQVDAAGAHGQDVHERQ</sequence>
<evidence type="ECO:0000256" key="1">
    <source>
        <dbReference type="SAM" id="MobiDB-lite"/>
    </source>
</evidence>
<accession>A0A6H5GWS7</accession>
<keyword evidence="3" id="KW-1185">Reference proteome</keyword>
<dbReference type="EMBL" id="CADCXU010019687">
    <property type="protein sequence ID" value="CAB0007873.1"/>
    <property type="molecule type" value="Genomic_DNA"/>
</dbReference>
<feature type="region of interest" description="Disordered" evidence="1">
    <location>
        <begin position="39"/>
        <end position="66"/>
    </location>
</feature>
<protein>
    <submittedName>
        <fullName evidence="2">Uncharacterized protein</fullName>
    </submittedName>
</protein>
<reference evidence="2 3" key="1">
    <citation type="submission" date="2020-02" db="EMBL/GenBank/DDBJ databases">
        <authorList>
            <person name="Ferguson B K."/>
        </authorList>
    </citation>
    <scope>NUCLEOTIDE SEQUENCE [LARGE SCALE GENOMIC DNA]</scope>
</reference>